<dbReference type="Gene3D" id="3.30.450.40">
    <property type="match status" value="4"/>
</dbReference>
<dbReference type="EC" id="3.1.4.-" evidence="4"/>
<dbReference type="PROSITE" id="PS51845">
    <property type="entry name" value="PDEASE_I_2"/>
    <property type="match status" value="1"/>
</dbReference>
<dbReference type="InterPro" id="IPR029016">
    <property type="entry name" value="GAF-like_dom_sf"/>
</dbReference>
<dbReference type="EMBL" id="JAPFFF010000005">
    <property type="protein sequence ID" value="KAK8890174.1"/>
    <property type="molecule type" value="Genomic_DNA"/>
</dbReference>
<comment type="cofactor">
    <cofactor evidence="4">
        <name>a divalent metal cation</name>
        <dbReference type="ChEBI" id="CHEBI:60240"/>
    </cofactor>
    <text evidence="4">Binds 2 divalent metal cations per subunit. Site 1 may preferentially bind zinc ions, while site 2 has a preference for magnesium and/or manganese ions.</text>
</comment>
<keyword evidence="9" id="KW-1185">Reference proteome</keyword>
<keyword evidence="3 4" id="KW-0378">Hydrolase</keyword>
<accession>A0ABR2KGA9</accession>
<feature type="region of interest" description="Disordered" evidence="6">
    <location>
        <begin position="1"/>
        <end position="71"/>
    </location>
</feature>
<dbReference type="PRINTS" id="PR00387">
    <property type="entry name" value="PDIESTERASE1"/>
</dbReference>
<dbReference type="CDD" id="cd00077">
    <property type="entry name" value="HDc"/>
    <property type="match status" value="1"/>
</dbReference>
<dbReference type="Proteomes" id="UP001470230">
    <property type="component" value="Unassembled WGS sequence"/>
</dbReference>
<feature type="domain" description="PDEase" evidence="7">
    <location>
        <begin position="778"/>
        <end position="1101"/>
    </location>
</feature>
<dbReference type="SUPFAM" id="SSF109604">
    <property type="entry name" value="HD-domain/PDEase-like"/>
    <property type="match status" value="1"/>
</dbReference>
<gene>
    <name evidence="8" type="ORF">M9Y10_034942</name>
</gene>
<dbReference type="InterPro" id="IPR036971">
    <property type="entry name" value="PDEase_catalytic_dom_sf"/>
</dbReference>
<name>A0ABR2KGA9_9EUKA</name>
<keyword evidence="2 4" id="KW-0479">Metal-binding</keyword>
<dbReference type="InterPro" id="IPR023174">
    <property type="entry name" value="PDEase_CS"/>
</dbReference>
<evidence type="ECO:0000256" key="3">
    <source>
        <dbReference type="ARBA" id="ARBA00022801"/>
    </source>
</evidence>
<feature type="coiled-coil region" evidence="5">
    <location>
        <begin position="1084"/>
        <end position="1131"/>
    </location>
</feature>
<sequence>MNQRSNSPPKSPKKQLRNFETDAPPNPQTPYLRNIRSSYQVPRLNVANPVSPSNQSFKKNNDPSSSNRASSAIGVTGFLPALKNSHQKNNSQAPTNDSESFRNRGPRVYGTLERYLRYDSILEAFLVNATNMPLHSAVEETISVILHASKVTFWQDIPSLHALYSERVHKMVKHSVGLVGFTFYTREVIKISNSAEHTSYCEEIDSLITPPGTIVILFPLWDSNNNICSVVEVSRDEGLDEFTEDDEEFIQFFIKKFKIYSPWVYSQKFPHLQCGELMQVMEIEQYLLLFHRRMASMFNCTKSEIWRYNGNTRILQMFHRTVVKVDITKAGIAGESIAKGYPINCAESKSQSTYCAEVDGAANESVLVMPLINPKQNLRYAIVVRGKKGIPVFTTEDETRLRMLAPYLVLALDNSERFSMKGSSHTRNSAEKRCVHYMKNLNTMLAEGTPISEILKETIQSIESLANSDRTFLFTYDKRRSLLVSQIATSMKSEVKKSVEDKIVGETYRSGKIFNISDVYEDLNFDSTFDLQNGYHTKSVLSVPVKNNRQEIIGVIQLLNRKDEKPFSNNDLSYVNIFGQFCGLLLENKVLYESTFENTLKITAFMDSTRVLANSKNMMFVLNDIMKNVKKIIGADRSSLFIYDEVVEALTTYITDSENMPQTIPLKNGIAAFSVNKKESIILNDAYHDPRFNKTIDFKTGYKTKSILSVPVVSSEGGVLGVVELINKKDGAFTKDDLSLLQSMTSLIAITLEKKKMKELIERGKTELEMSKWIGNFERTSYHTPSKLTFPSQKARNLYKLDFFCVDFNGIGLFKVAFTIFTSFQLLERFSITSELFFTFLYKIRSLYNDAPFHNWIHAIDVLQYYSYLIKSSGMDKVFTGLELFAICIASLCHDVGHQGYDNVYNVNAQTPYGLLYKGLGVMEMHHCSLTIYIITQDNANIFHALEKDELKKIWNYIIQMILATNMDQHLKLVKNANAIMDQGPINLANEQHRILAMKMLMQVANLSNAARPFDIAQKWFQLISEEFFKQGDVEKAQNMELSSEKNDRSNMSIPKLEIDFYEIYVLPLFMSVFRIFPELEASLDIVKENLTKWRETYEEELRKIELEKEKLRKEQELKEEEDNVEMEVQESVKLLDSGNAVDDNVNNVNNVNN</sequence>
<reference evidence="8 9" key="1">
    <citation type="submission" date="2024-04" db="EMBL/GenBank/DDBJ databases">
        <title>Tritrichomonas musculus Genome.</title>
        <authorList>
            <person name="Alves-Ferreira E."/>
            <person name="Grigg M."/>
            <person name="Lorenzi H."/>
            <person name="Galac M."/>
        </authorList>
    </citation>
    <scope>NUCLEOTIDE SEQUENCE [LARGE SCALE GENOMIC DNA]</scope>
    <source>
        <strain evidence="8 9">EAF2021</strain>
    </source>
</reference>
<proteinExistence type="inferred from homology"/>
<evidence type="ECO:0000256" key="6">
    <source>
        <dbReference type="SAM" id="MobiDB-lite"/>
    </source>
</evidence>
<dbReference type="PROSITE" id="PS00126">
    <property type="entry name" value="PDEASE_I_1"/>
    <property type="match status" value="1"/>
</dbReference>
<dbReference type="InterPro" id="IPR003607">
    <property type="entry name" value="HD/PDEase_dom"/>
</dbReference>
<comment type="caution">
    <text evidence="8">The sequence shown here is derived from an EMBL/GenBank/DDBJ whole genome shotgun (WGS) entry which is preliminary data.</text>
</comment>
<keyword evidence="1" id="KW-0140">cGMP</keyword>
<dbReference type="InterPro" id="IPR003018">
    <property type="entry name" value="GAF"/>
</dbReference>
<evidence type="ECO:0000313" key="8">
    <source>
        <dbReference type="EMBL" id="KAK8890174.1"/>
    </source>
</evidence>
<organism evidence="8 9">
    <name type="scientific">Tritrichomonas musculus</name>
    <dbReference type="NCBI Taxonomy" id="1915356"/>
    <lineage>
        <taxon>Eukaryota</taxon>
        <taxon>Metamonada</taxon>
        <taxon>Parabasalia</taxon>
        <taxon>Tritrichomonadida</taxon>
        <taxon>Tritrichomonadidae</taxon>
        <taxon>Tritrichomonas</taxon>
    </lineage>
</organism>
<comment type="similarity">
    <text evidence="4">Belongs to the cyclic nucleotide phosphodiesterase family.</text>
</comment>
<keyword evidence="5" id="KW-0175">Coiled coil</keyword>
<evidence type="ECO:0000256" key="2">
    <source>
        <dbReference type="ARBA" id="ARBA00022723"/>
    </source>
</evidence>
<evidence type="ECO:0000313" key="9">
    <source>
        <dbReference type="Proteomes" id="UP001470230"/>
    </source>
</evidence>
<protein>
    <recommendedName>
        <fullName evidence="4">Phosphodiesterase</fullName>
        <ecNumber evidence="4">3.1.4.-</ecNumber>
    </recommendedName>
</protein>
<feature type="compositionally biased region" description="Polar residues" evidence="6">
    <location>
        <begin position="29"/>
        <end position="40"/>
    </location>
</feature>
<evidence type="ECO:0000256" key="4">
    <source>
        <dbReference type="RuleBase" id="RU363067"/>
    </source>
</evidence>
<dbReference type="SMART" id="SM00065">
    <property type="entry name" value="GAF"/>
    <property type="match status" value="2"/>
</dbReference>
<dbReference type="SMART" id="SM00471">
    <property type="entry name" value="HDc"/>
    <property type="match status" value="1"/>
</dbReference>
<feature type="compositionally biased region" description="Polar residues" evidence="6">
    <location>
        <begin position="87"/>
        <end position="98"/>
    </location>
</feature>
<evidence type="ECO:0000259" key="7">
    <source>
        <dbReference type="PROSITE" id="PS51845"/>
    </source>
</evidence>
<dbReference type="InterPro" id="IPR023088">
    <property type="entry name" value="PDEase"/>
</dbReference>
<dbReference type="PANTHER" id="PTHR11347">
    <property type="entry name" value="CYCLIC NUCLEOTIDE PHOSPHODIESTERASE"/>
    <property type="match status" value="1"/>
</dbReference>
<evidence type="ECO:0000256" key="5">
    <source>
        <dbReference type="SAM" id="Coils"/>
    </source>
</evidence>
<feature type="compositionally biased region" description="Polar residues" evidence="6">
    <location>
        <begin position="48"/>
        <end position="70"/>
    </location>
</feature>
<dbReference type="Pfam" id="PF01590">
    <property type="entry name" value="GAF"/>
    <property type="match status" value="2"/>
</dbReference>
<feature type="region of interest" description="Disordered" evidence="6">
    <location>
        <begin position="84"/>
        <end position="105"/>
    </location>
</feature>
<dbReference type="SUPFAM" id="SSF55781">
    <property type="entry name" value="GAF domain-like"/>
    <property type="match status" value="4"/>
</dbReference>
<dbReference type="Gene3D" id="1.10.1300.10">
    <property type="entry name" value="3'5'-cyclic nucleotide phosphodiesterase, catalytic domain"/>
    <property type="match status" value="1"/>
</dbReference>
<evidence type="ECO:0000256" key="1">
    <source>
        <dbReference type="ARBA" id="ARBA00022535"/>
    </source>
</evidence>
<dbReference type="Pfam" id="PF00233">
    <property type="entry name" value="PDEase_I"/>
    <property type="match status" value="1"/>
</dbReference>
<dbReference type="InterPro" id="IPR002073">
    <property type="entry name" value="PDEase_catalytic_dom"/>
</dbReference>
<dbReference type="CDD" id="cd22249">
    <property type="entry name" value="UDM1_RNF168_RNF169-like"/>
    <property type="match status" value="1"/>
</dbReference>